<evidence type="ECO:0000313" key="1">
    <source>
        <dbReference type="EMBL" id="KAK3388009.1"/>
    </source>
</evidence>
<dbReference type="AlphaFoldDB" id="A0AAE0NUP9"/>
<keyword evidence="2" id="KW-1185">Reference proteome</keyword>
<sequence length="163" mass="17603">MSPTAPAPDGTPSKAETHVEVSLPMKASPSVTLHPQPVYQQGLHKPLLGIAYCVAAFGDINIFTSYPLSTSSLYTLSPPTYSTTTQILSMIKPSITPLIELPFEPGTSPDCVDYVQHFFIPTSVDQNAQPDVLGITDHINSCEFATTAYYVDLVGFLAWNPSL</sequence>
<name>A0AAE0NUP9_9PEZI</name>
<protein>
    <submittedName>
        <fullName evidence="1">Uncharacterized protein</fullName>
    </submittedName>
</protein>
<reference evidence="1" key="2">
    <citation type="submission" date="2023-06" db="EMBL/GenBank/DDBJ databases">
        <authorList>
            <consortium name="Lawrence Berkeley National Laboratory"/>
            <person name="Haridas S."/>
            <person name="Hensen N."/>
            <person name="Bonometti L."/>
            <person name="Westerberg I."/>
            <person name="Brannstrom I.O."/>
            <person name="Guillou S."/>
            <person name="Cros-Aarteil S."/>
            <person name="Calhoun S."/>
            <person name="Kuo A."/>
            <person name="Mondo S."/>
            <person name="Pangilinan J."/>
            <person name="Riley R."/>
            <person name="LaButti K."/>
            <person name="Andreopoulos B."/>
            <person name="Lipzen A."/>
            <person name="Chen C."/>
            <person name="Yanf M."/>
            <person name="Daum C."/>
            <person name="Ng V."/>
            <person name="Clum A."/>
            <person name="Steindorff A."/>
            <person name="Ohm R."/>
            <person name="Martin F."/>
            <person name="Silar P."/>
            <person name="Natvig D."/>
            <person name="Lalanne C."/>
            <person name="Gautier V."/>
            <person name="Ament-velasquez S.L."/>
            <person name="Kruys A."/>
            <person name="Hutchinson M.I."/>
            <person name="Powell A.J."/>
            <person name="Barry K."/>
            <person name="Miller A.N."/>
            <person name="Grigoriev I.V."/>
            <person name="Debuchy R."/>
            <person name="Gladieux P."/>
            <person name="Thoren M.H."/>
            <person name="Johannesson H."/>
        </authorList>
    </citation>
    <scope>NUCLEOTIDE SEQUENCE</scope>
    <source>
        <strain evidence="1">CBS 232.78</strain>
    </source>
</reference>
<reference evidence="1" key="1">
    <citation type="journal article" date="2023" name="Mol. Phylogenet. Evol.">
        <title>Genome-scale phylogeny and comparative genomics of the fungal order Sordariales.</title>
        <authorList>
            <person name="Hensen N."/>
            <person name="Bonometti L."/>
            <person name="Westerberg I."/>
            <person name="Brannstrom I.O."/>
            <person name="Guillou S."/>
            <person name="Cros-Aarteil S."/>
            <person name="Calhoun S."/>
            <person name="Haridas S."/>
            <person name="Kuo A."/>
            <person name="Mondo S."/>
            <person name="Pangilinan J."/>
            <person name="Riley R."/>
            <person name="LaButti K."/>
            <person name="Andreopoulos B."/>
            <person name="Lipzen A."/>
            <person name="Chen C."/>
            <person name="Yan M."/>
            <person name="Daum C."/>
            <person name="Ng V."/>
            <person name="Clum A."/>
            <person name="Steindorff A."/>
            <person name="Ohm R.A."/>
            <person name="Martin F."/>
            <person name="Silar P."/>
            <person name="Natvig D.O."/>
            <person name="Lalanne C."/>
            <person name="Gautier V."/>
            <person name="Ament-Velasquez S.L."/>
            <person name="Kruys A."/>
            <person name="Hutchinson M.I."/>
            <person name="Powell A.J."/>
            <person name="Barry K."/>
            <person name="Miller A.N."/>
            <person name="Grigoriev I.V."/>
            <person name="Debuchy R."/>
            <person name="Gladieux P."/>
            <person name="Hiltunen Thoren M."/>
            <person name="Johannesson H."/>
        </authorList>
    </citation>
    <scope>NUCLEOTIDE SEQUENCE</scope>
    <source>
        <strain evidence="1">CBS 232.78</strain>
    </source>
</reference>
<accession>A0AAE0NUP9</accession>
<dbReference type="EMBL" id="JAULSW010000003">
    <property type="protein sequence ID" value="KAK3388009.1"/>
    <property type="molecule type" value="Genomic_DNA"/>
</dbReference>
<evidence type="ECO:0000313" key="2">
    <source>
        <dbReference type="Proteomes" id="UP001285441"/>
    </source>
</evidence>
<gene>
    <name evidence="1" type="ORF">B0H63DRAFT_522027</name>
</gene>
<dbReference type="Proteomes" id="UP001285441">
    <property type="component" value="Unassembled WGS sequence"/>
</dbReference>
<organism evidence="1 2">
    <name type="scientific">Podospora didyma</name>
    <dbReference type="NCBI Taxonomy" id="330526"/>
    <lineage>
        <taxon>Eukaryota</taxon>
        <taxon>Fungi</taxon>
        <taxon>Dikarya</taxon>
        <taxon>Ascomycota</taxon>
        <taxon>Pezizomycotina</taxon>
        <taxon>Sordariomycetes</taxon>
        <taxon>Sordariomycetidae</taxon>
        <taxon>Sordariales</taxon>
        <taxon>Podosporaceae</taxon>
        <taxon>Podospora</taxon>
    </lineage>
</organism>
<comment type="caution">
    <text evidence="1">The sequence shown here is derived from an EMBL/GenBank/DDBJ whole genome shotgun (WGS) entry which is preliminary data.</text>
</comment>
<proteinExistence type="predicted"/>